<organism evidence="6 7">
    <name type="scientific">Lupinus luteus</name>
    <name type="common">European yellow lupine</name>
    <dbReference type="NCBI Taxonomy" id="3873"/>
    <lineage>
        <taxon>Eukaryota</taxon>
        <taxon>Viridiplantae</taxon>
        <taxon>Streptophyta</taxon>
        <taxon>Embryophyta</taxon>
        <taxon>Tracheophyta</taxon>
        <taxon>Spermatophyta</taxon>
        <taxon>Magnoliopsida</taxon>
        <taxon>eudicotyledons</taxon>
        <taxon>Gunneridae</taxon>
        <taxon>Pentapetalae</taxon>
        <taxon>rosids</taxon>
        <taxon>fabids</taxon>
        <taxon>Fabales</taxon>
        <taxon>Fabaceae</taxon>
        <taxon>Papilionoideae</taxon>
        <taxon>50 kb inversion clade</taxon>
        <taxon>genistoids sensu lato</taxon>
        <taxon>core genistoids</taxon>
        <taxon>Genisteae</taxon>
        <taxon>Lupinus</taxon>
    </lineage>
</organism>
<keyword evidence="4" id="KW-0732">Signal</keyword>
<feature type="signal peptide" evidence="4">
    <location>
        <begin position="1"/>
        <end position="23"/>
    </location>
</feature>
<dbReference type="Gene3D" id="2.30.30.1020">
    <property type="entry name" value="CCR4-NOT complex subunit 2/3/5, C-terminal domain"/>
    <property type="match status" value="1"/>
</dbReference>
<dbReference type="Proteomes" id="UP001497480">
    <property type="component" value="Unassembled WGS sequence"/>
</dbReference>
<protein>
    <recommendedName>
        <fullName evidence="5">NOT2/NOT3/NOT5 C-terminal domain-containing protein</fullName>
    </recommendedName>
</protein>
<dbReference type="PANTHER" id="PTHR23326">
    <property type="entry name" value="CCR4 NOT-RELATED"/>
    <property type="match status" value="1"/>
</dbReference>
<evidence type="ECO:0000256" key="3">
    <source>
        <dbReference type="ARBA" id="ARBA00023163"/>
    </source>
</evidence>
<keyword evidence="2" id="KW-0805">Transcription regulation</keyword>
<sequence length="128" mass="14852">MKSSFRVIIFVATLSLLFVWVENNGHLLAGNSTVFEMQFHVAPLSMPKDEAQLYAANELYKRGWFYHKEHRLWFIRVPNMEPLVKTNTYERGSYHCFDPSTFETVRKVLSGWVVVVVGVAVQKTLRSI</sequence>
<comment type="caution">
    <text evidence="6">The sequence shown here is derived from an EMBL/GenBank/DDBJ whole genome shotgun (WGS) entry which is preliminary data.</text>
</comment>
<dbReference type="EMBL" id="CAXHTB010000016">
    <property type="protein sequence ID" value="CAL0322729.1"/>
    <property type="molecule type" value="Genomic_DNA"/>
</dbReference>
<dbReference type="InterPro" id="IPR007282">
    <property type="entry name" value="NOT2/3/5_C"/>
</dbReference>
<feature type="chain" id="PRO_5043707478" description="NOT2/NOT3/NOT5 C-terminal domain-containing protein" evidence="4">
    <location>
        <begin position="24"/>
        <end position="128"/>
    </location>
</feature>
<evidence type="ECO:0000256" key="2">
    <source>
        <dbReference type="ARBA" id="ARBA00023015"/>
    </source>
</evidence>
<comment type="similarity">
    <text evidence="1">Belongs to the CNOT2/3/5 family.</text>
</comment>
<gene>
    <name evidence="6" type="ORF">LLUT_LOCUS23789</name>
</gene>
<feature type="domain" description="NOT2/NOT3/NOT5 C-terminal" evidence="5">
    <location>
        <begin position="45"/>
        <end position="107"/>
    </location>
</feature>
<dbReference type="Pfam" id="PF04153">
    <property type="entry name" value="NOT2_3_5_C"/>
    <property type="match status" value="1"/>
</dbReference>
<proteinExistence type="inferred from homology"/>
<accession>A0AAV1XM31</accession>
<evidence type="ECO:0000256" key="4">
    <source>
        <dbReference type="SAM" id="SignalP"/>
    </source>
</evidence>
<evidence type="ECO:0000256" key="1">
    <source>
        <dbReference type="ARBA" id="ARBA00007682"/>
    </source>
</evidence>
<dbReference type="InterPro" id="IPR040168">
    <property type="entry name" value="Not2/3/5"/>
</dbReference>
<dbReference type="InterPro" id="IPR038635">
    <property type="entry name" value="CCR4-NOT_su2/3/5_C_sf"/>
</dbReference>
<evidence type="ECO:0000313" key="7">
    <source>
        <dbReference type="Proteomes" id="UP001497480"/>
    </source>
</evidence>
<keyword evidence="3" id="KW-0804">Transcription</keyword>
<evidence type="ECO:0000259" key="5">
    <source>
        <dbReference type="Pfam" id="PF04153"/>
    </source>
</evidence>
<name>A0AAV1XM31_LUPLU</name>
<keyword evidence="7" id="KW-1185">Reference proteome</keyword>
<dbReference type="AlphaFoldDB" id="A0AAV1XM31"/>
<reference evidence="6 7" key="1">
    <citation type="submission" date="2024-03" db="EMBL/GenBank/DDBJ databases">
        <authorList>
            <person name="Martinez-Hernandez J."/>
        </authorList>
    </citation>
    <scope>NUCLEOTIDE SEQUENCE [LARGE SCALE GENOMIC DNA]</scope>
</reference>
<evidence type="ECO:0000313" key="6">
    <source>
        <dbReference type="EMBL" id="CAL0322729.1"/>
    </source>
</evidence>
<dbReference type="GO" id="GO:0006355">
    <property type="term" value="P:regulation of DNA-templated transcription"/>
    <property type="evidence" value="ECO:0007669"/>
    <property type="project" value="InterPro"/>
</dbReference>
<dbReference type="GO" id="GO:0030015">
    <property type="term" value="C:CCR4-NOT core complex"/>
    <property type="evidence" value="ECO:0007669"/>
    <property type="project" value="InterPro"/>
</dbReference>